<dbReference type="InterPro" id="IPR010071">
    <property type="entry name" value="AA_adenyl_dom"/>
</dbReference>
<comment type="similarity">
    <text evidence="5">Belongs to the NRP synthetase family.</text>
</comment>
<dbReference type="CDD" id="cd05918">
    <property type="entry name" value="A_NRPS_SidN3_like"/>
    <property type="match status" value="5"/>
</dbReference>
<keyword evidence="9" id="KW-1185">Reference proteome</keyword>
<evidence type="ECO:0000313" key="8">
    <source>
        <dbReference type="EMBL" id="KAF7514119.1"/>
    </source>
</evidence>
<dbReference type="FunFam" id="3.30.559.30:FF:000005">
    <property type="entry name" value="Nonribosomal peptide synthase Pes1"/>
    <property type="match status" value="1"/>
</dbReference>
<keyword evidence="3" id="KW-0436">Ligase</keyword>
<dbReference type="PANTHER" id="PTHR45398:SF1">
    <property type="entry name" value="ENZYME, PUTATIVE (JCVI)-RELATED"/>
    <property type="match status" value="1"/>
</dbReference>
<dbReference type="FunFam" id="3.40.50.12780:FF:000014">
    <property type="entry name" value="Nonribosomal peptide synthetase 1"/>
    <property type="match status" value="5"/>
</dbReference>
<dbReference type="InterPro" id="IPR042099">
    <property type="entry name" value="ANL_N_sf"/>
</dbReference>
<dbReference type="FunFam" id="3.30.300.30:FF:000015">
    <property type="entry name" value="Nonribosomal peptide synthase SidD"/>
    <property type="match status" value="5"/>
</dbReference>
<dbReference type="Gene3D" id="3.30.559.10">
    <property type="entry name" value="Chloramphenicol acetyltransferase-like domain"/>
    <property type="match status" value="9"/>
</dbReference>
<dbReference type="InterPro" id="IPR000873">
    <property type="entry name" value="AMP-dep_synth/lig_dom"/>
</dbReference>
<dbReference type="InterPro" id="IPR045851">
    <property type="entry name" value="AMP-bd_C_sf"/>
</dbReference>
<feature type="compositionally biased region" description="Basic and acidic residues" evidence="6">
    <location>
        <begin position="7259"/>
        <end position="7278"/>
    </location>
</feature>
<feature type="region of interest" description="Disordered" evidence="6">
    <location>
        <begin position="5595"/>
        <end position="5614"/>
    </location>
</feature>
<dbReference type="FunFam" id="3.30.559.30:FF:000002">
    <property type="entry name" value="Nonribosomal peptide synthase Pes1"/>
    <property type="match status" value="3"/>
</dbReference>
<comment type="caution">
    <text evidence="8">The sequence shown here is derived from an EMBL/GenBank/DDBJ whole genome shotgun (WGS) entry which is preliminary data.</text>
</comment>
<dbReference type="PROSITE" id="PS00012">
    <property type="entry name" value="PHOSPHOPANTETHEINE"/>
    <property type="match status" value="2"/>
</dbReference>
<feature type="domain" description="Carrier" evidence="7">
    <location>
        <begin position="765"/>
        <end position="841"/>
    </location>
</feature>
<evidence type="ECO:0000256" key="2">
    <source>
        <dbReference type="ARBA" id="ARBA00022553"/>
    </source>
</evidence>
<feature type="domain" description="Carrier" evidence="7">
    <location>
        <begin position="4922"/>
        <end position="4998"/>
    </location>
</feature>
<evidence type="ECO:0000256" key="1">
    <source>
        <dbReference type="ARBA" id="ARBA00022450"/>
    </source>
</evidence>
<dbReference type="Gene3D" id="1.10.1200.10">
    <property type="entry name" value="ACP-like"/>
    <property type="match status" value="7"/>
</dbReference>
<feature type="domain" description="Carrier" evidence="7">
    <location>
        <begin position="2301"/>
        <end position="2377"/>
    </location>
</feature>
<dbReference type="Gene3D" id="3.40.50.980">
    <property type="match status" value="2"/>
</dbReference>
<keyword evidence="1" id="KW-0596">Phosphopantetheine</keyword>
<dbReference type="Pfam" id="PF00501">
    <property type="entry name" value="AMP-binding"/>
    <property type="match status" value="5"/>
</dbReference>
<dbReference type="GO" id="GO:0031177">
    <property type="term" value="F:phosphopantetheine binding"/>
    <property type="evidence" value="ECO:0007669"/>
    <property type="project" value="InterPro"/>
</dbReference>
<feature type="domain" description="Carrier" evidence="7">
    <location>
        <begin position="7799"/>
        <end position="7878"/>
    </location>
</feature>
<dbReference type="SUPFAM" id="SSF52777">
    <property type="entry name" value="CoA-dependent acyltransferases"/>
    <property type="match status" value="19"/>
</dbReference>
<dbReference type="Gene3D" id="3.40.50.12780">
    <property type="entry name" value="N-terminal domain of ligase-like"/>
    <property type="match status" value="4"/>
</dbReference>
<feature type="region of interest" description="Disordered" evidence="6">
    <location>
        <begin position="7231"/>
        <end position="7278"/>
    </location>
</feature>
<dbReference type="InterPro" id="IPR001242">
    <property type="entry name" value="Condensation_dom"/>
</dbReference>
<feature type="domain" description="Carrier" evidence="7">
    <location>
        <begin position="7124"/>
        <end position="7200"/>
    </location>
</feature>
<dbReference type="NCBIfam" id="TIGR01733">
    <property type="entry name" value="AA-adenyl-dom"/>
    <property type="match status" value="5"/>
</dbReference>
<dbReference type="InterPro" id="IPR006162">
    <property type="entry name" value="Ppantetheine_attach_site"/>
</dbReference>
<dbReference type="Pfam" id="PF00550">
    <property type="entry name" value="PP-binding"/>
    <property type="match status" value="6"/>
</dbReference>
<feature type="domain" description="Carrier" evidence="7">
    <location>
        <begin position="6014"/>
        <end position="6090"/>
    </location>
</feature>
<dbReference type="GO" id="GO:0016874">
    <property type="term" value="F:ligase activity"/>
    <property type="evidence" value="ECO:0007669"/>
    <property type="project" value="UniProtKB-KW"/>
</dbReference>
<dbReference type="FunFam" id="3.30.559.10:FF:000037">
    <property type="entry name" value="Nonribosomal peptide synthase Pes1"/>
    <property type="match status" value="1"/>
</dbReference>
<dbReference type="PANTHER" id="PTHR45398">
    <property type="match status" value="1"/>
</dbReference>
<dbReference type="Gene3D" id="3.30.300.30">
    <property type="match status" value="5"/>
</dbReference>
<evidence type="ECO:0000313" key="9">
    <source>
        <dbReference type="Proteomes" id="UP000606974"/>
    </source>
</evidence>
<dbReference type="CDD" id="cd19545">
    <property type="entry name" value="FUM14_C_NRPS-like"/>
    <property type="match status" value="2"/>
</dbReference>
<dbReference type="OrthoDB" id="416786at2759"/>
<evidence type="ECO:0000259" key="7">
    <source>
        <dbReference type="PROSITE" id="PS50075"/>
    </source>
</evidence>
<dbReference type="FunFam" id="3.30.559.30:FF:000003">
    <property type="entry name" value="Nonribosomal peptide synthase SidD"/>
    <property type="match status" value="2"/>
</dbReference>
<protein>
    <recommendedName>
        <fullName evidence="7">Carrier domain-containing protein</fullName>
    </recommendedName>
</protein>
<dbReference type="InterPro" id="IPR009081">
    <property type="entry name" value="PP-bd_ACP"/>
</dbReference>
<keyword evidence="4" id="KW-0677">Repeat</keyword>
<dbReference type="InterPro" id="IPR020806">
    <property type="entry name" value="PKS_PP-bd"/>
</dbReference>
<evidence type="ECO:0000256" key="5">
    <source>
        <dbReference type="ARBA" id="ARBA00029454"/>
    </source>
</evidence>
<dbReference type="InterPro" id="IPR023213">
    <property type="entry name" value="CAT-like_dom_sf"/>
</dbReference>
<dbReference type="FunFam" id="3.40.50.980:FF:000001">
    <property type="entry name" value="Non-ribosomal peptide synthetase"/>
    <property type="match status" value="2"/>
</dbReference>
<dbReference type="InterPro" id="IPR020845">
    <property type="entry name" value="AMP-binding_CS"/>
</dbReference>
<dbReference type="FunFam" id="1.10.1200.10:FF:000005">
    <property type="entry name" value="Nonribosomal peptide synthetase 1"/>
    <property type="match status" value="1"/>
</dbReference>
<dbReference type="CDD" id="cd19542">
    <property type="entry name" value="CT_NRPS-like"/>
    <property type="match status" value="4"/>
</dbReference>
<dbReference type="Gene3D" id="3.30.559.30">
    <property type="entry name" value="Nonribosomal peptide synthetase, condensation domain"/>
    <property type="match status" value="10"/>
</dbReference>
<dbReference type="PROSITE" id="PS50075">
    <property type="entry name" value="CARRIER"/>
    <property type="match status" value="7"/>
</dbReference>
<dbReference type="PROSITE" id="PS00455">
    <property type="entry name" value="AMP_BINDING"/>
    <property type="match status" value="3"/>
</dbReference>
<dbReference type="Proteomes" id="UP000606974">
    <property type="component" value="Unassembled WGS sequence"/>
</dbReference>
<feature type="domain" description="Carrier" evidence="7">
    <location>
        <begin position="3378"/>
        <end position="3454"/>
    </location>
</feature>
<dbReference type="FunFam" id="3.30.559.10:FF:000016">
    <property type="entry name" value="Nonribosomal peptide synthase Pes1"/>
    <property type="match status" value="3"/>
</dbReference>
<gene>
    <name evidence="8" type="ORF">GJ744_004444</name>
</gene>
<dbReference type="InterPro" id="IPR036736">
    <property type="entry name" value="ACP-like_sf"/>
</dbReference>
<dbReference type="CDD" id="cd19534">
    <property type="entry name" value="E_NRPS"/>
    <property type="match status" value="3"/>
</dbReference>
<accession>A0A8H7E8A9</accession>
<dbReference type="Gene3D" id="2.30.38.10">
    <property type="entry name" value="Luciferase, Domain 3"/>
    <property type="match status" value="1"/>
</dbReference>
<feature type="compositionally biased region" description="Polar residues" evidence="6">
    <location>
        <begin position="7231"/>
        <end position="7251"/>
    </location>
</feature>
<keyword evidence="2" id="KW-0597">Phosphoprotein</keyword>
<proteinExistence type="inferred from homology"/>
<dbReference type="NCBIfam" id="NF003417">
    <property type="entry name" value="PRK04813.1"/>
    <property type="match status" value="5"/>
</dbReference>
<reference evidence="8" key="1">
    <citation type="submission" date="2020-02" db="EMBL/GenBank/DDBJ databases">
        <authorList>
            <person name="Palmer J.M."/>
        </authorList>
    </citation>
    <scope>NUCLEOTIDE SEQUENCE</scope>
    <source>
        <strain evidence="8">EPUS1.4</strain>
        <tissue evidence="8">Thallus</tissue>
    </source>
</reference>
<dbReference type="SUPFAM" id="SSF47336">
    <property type="entry name" value="ACP-like"/>
    <property type="match status" value="6"/>
</dbReference>
<dbReference type="EMBL" id="JAACFV010000002">
    <property type="protein sequence ID" value="KAF7514119.1"/>
    <property type="molecule type" value="Genomic_DNA"/>
</dbReference>
<evidence type="ECO:0000256" key="6">
    <source>
        <dbReference type="SAM" id="MobiDB-lite"/>
    </source>
</evidence>
<evidence type="ECO:0000256" key="3">
    <source>
        <dbReference type="ARBA" id="ARBA00022598"/>
    </source>
</evidence>
<feature type="region of interest" description="Disordered" evidence="6">
    <location>
        <begin position="7897"/>
        <end position="7929"/>
    </location>
</feature>
<sequence>MSTQFVNVSACTFPKLLEKEGEKVEHTLSLEIELKSLKALENVFERGPTQFNQILRVCWALVLRCYTGIDTVSFAYEEEISPSESGFSAHVIDIRASESLADMLEREKTAVATDIKDIWKRVNSAMLIRKVMGAGELQKLTRTVVSPECHLRVHVKLLRGSFRIFLDHWTGAVSASNGRNIASTFDVVMSQILLHPGRRIDDICYLSTHDKAQIMGWNDLAPERIKRTIHEVISDQVARRPDAEAVHAWDGSMTFASLDRASSILALRLRDRGVGPEVFVPLAFSKSRWNVVAMIGILKAGGAFIPLDPTHPIARLKSLAQAVNAKIMLCSREYAHVLASVTDIVLPLDEQTLSDAVIDGYPDFKSASPDNAAYAIFTSGSTGVPKGTVIEHASFCSGARYHAPALHLSETENLRVLAFSSHSFDASLIDMLTVLMVGGCICIPDEEMRLNNLAGAINDLRVNWATLTPTVVRFLEPAMVPGLETIVLAGEPMSQSNLDLWSQINLINAYGPSECSVAACINSHVKVDSDPKDIGFPVGINAWVVDSENYNKLLPIGCVGELLAEGPTLARCYLNDYEKTNQVFIHDPEWAVNAHGKQREFRGYLTGDLVRQYPDGSLSFVGRKDTQIKYHGQRIELGEIENNIKKNSSIKHVLVMLPKAGHFQGRLVATISLAGLKVSSAAAKPTLLAGGEKKAADAIISQVRTSLASLVPAYMIPSTWVVVEEIPQLVSDKLDRKTISNWLVNLDERSCQLINPSSSDSVGTTALTDVEQKLRKIICQTLNLRETQVPLDRSFLGIGGDSISAMQMVSMCQKDGIGITVQTILRSKSLRQLAASVQEVKVQSYQEERLGEHFDLSPIQRLWFQLPNQGKGHFNQSFFLQVTRPVSEGNARRAVEAVISRHPMLRARFDDIGYGVWQQRVTNDVLGSHRFRKHNIDKKEDATAAITECQQSLNPFKGPLFGAELFNLSDGKQLLFAVGHHLVIDLVSWRTILQDFEDLLGNPQVKLLPTTVPFSTWCRLQAEQAPTLKLNEVLPHTNIPMGNFAYWDISETVNTYGNATSEGFELDCDATSQFLSVVQVSMKANPIDVLLATLIYSWSKVFKDREIPPIYNEGHGREPWSSSIDLSRTVGWFTTVFPVQVPVSESDGMIDVIRRVNEYRKQVPDNGRPYFARRCLTSVGQEFFRTHTRWEMSFNYLGQYQQLERAGALLCSVDNLAGEARGAGGIADVGFDAPRFGLFEVSAVVVQKKLRFSFTFNKYVKHQEKVREWISTSEKSLVAAIENMSQYTPESEMNKFSLLGLTADLRERYFNEILPRFGLSVLDLEDAYPCTGIQDGILLSRSRDPGYYSAAVSYEVRCSNGRVDVQRLANAWQLVVRRHPVLRTIFVESFSKAGAIYDQLVLKDQQANIVHLAANSNAEATQLLESRRSDDFDNGRTPPHRFTIAETETSTVFCMLEISHAIMDGESISVLFCDLANAYDQRLNQSSPNFGEYVQYLRKLDIASGIQFWKNYLREVEPTNFPSLKDCNHKIQRQLRSIPLDSVDHERVRDFCSDSGVTMTNVFHAAWAVTLSYYVGSEDVCFGYLTSGRDAPTDDIDNMVGPLINTLTCRVKLSKSQTLRNTVEAIQQDYVDSFEHRMVPLGLVQNALELHGSALFNSVLSYHRVKSNNRTDKQETLTFLEHGPYYDPTEYPIGINIEASDSAVALDLEYWNDYISDAHAQNVASTFAHCLENILGHSDRALGELSWTSPKHIQQILDWNSTSPEIVHDCLHNVFSKQARLQPDALAIRAFDGNFTYAELDSYSDRLAHYLVGLGIGPEIYVPCCFDKSSFTVVAMMGVLKAGGACVALDANHPEEALKTRILDTRASFVLTTARRAELFEGLVPNVVCVSKELFSQISNLAKPVTGSVRPENPAFVIFTSGSTGKPKGVVLEHRSVVTSMFAHGPKLGIGPGTRFLQFASYTFDVSLEEIFTTLIRGGCCCIPSEEQRMSNIVGAINELEANFIDLTPTVASMIDPDAVPTIEGMAMGGEPLTKAVIEKWCRRVRLHGFYGPSEASINCTWKEFTNDPEPEPSNIGRAIGSHAWIVHPKDVNCLQPIGCKGELLIEGPILARGYLRDREKTEKAFICNPTWACGSRGLVRRFYHTGDLVSYGSNGDLKYHGRIDTQVKLNGQRIELGEIEHHLKLGLPQGSQSAVELVETNGQKALAAFIELSITEDATKSGASPILSITEPFKVLVKAIEASLLDTLPSYYVPKLFFPMVKMPMTASGKLDRRNLRNLANDLSENQTAQYRLCEDGGALPSTPAELALACLWENVLNLKPGTVGRESGFFQLGGDSAAAIRLSMLAREHGMNLSVSAMFRNPTLSQMVIEAVHSPVANDEPQSSLPALEPFSLIPKNMRDRIIKHVAKECEVDLILIEDVYPCTKLQEGLITLSMQEPGAYVAQTVYKLPASIDIESFRQAWNVVFEAEPILRTRIVYTEEYGFLQAVFKHQIEWKSVDSLESLTEASRHLPNRQGGVLCTFTIAGEKTSPHFVWTAHHSIYDGWSIGLLSSRVEKALKNGRMQRGKVAHYGHFIRYLLDIDSSASDSFWLSRLSDMAAPIFPPLPRSGYQVKASSVAAREVVATLPPQCTVTMASMIQSVWAALLSTYTSSEQVVFGLTVNGRDADMVSIEDIIGPTIATVPVLLNINRNWTVGEFLSQVQRLSAERMPYQHAGLQHIRQLNGETATACNFQNMLMITSESGSETDSGMWNLRSTNAVGTNFFTYPLMVSCTVSGELIKIAAHYDLHVIDPWLVERILVQFEHTLHQFTSSAVQKAKVGDMLVLNAADQQQINAWNSTPLRTAQKTIHESIFGHNLGSSPALQSWDGSFTFSQLDSVTSKVARRLVYSGVKSGDFVPLCFEKGALYVVAVLGVLKSGAAFVPLDPESPESRLRDLVRGVNANLMLCSTRQKSICEPLDVSVLAIDLDMTEHSLVSSTALPSVSPEQAAYCIYTSGSTGMPKGTVIQHYAFVSNAIPSANMLYIEPGSRVLQFASYVFDSSLMEVLTPLMQGCCVFVPAGEDRLSNLMAYIQKNKIDWACLTPTVAQTMHPSSVPHLKTLVLAGEAMSLHHVSTWAPHLRLINGYGPTETSVAATINSQMTGTSSPTNIGYAVGGRCWIVDKKNHDRLQPLGAVGEILIEGPTLARGYLNNPDKTAEVFITSPAWAREAQFQTDPYPRRFYKTGDLAKYNEDGSFSFIGRKDAQVKVRGQRLELGEVEQNLSLDPLVKHVIAAIPASGPGAKRLIAALSINGSSGKQDKNSFSVDFRHTKDVSSIRDKLCQRLPSYMVPSLWIVFHALPLLPSGKLDRRRVVESVETMDDETYRKISNAEEEAKDLDLSEVECQFQTIFGQVLNLPENRIGKTKSFLHLGGDSISAMQVQARCKSAGLGVTVQDIIRAKSIEELASKVSAVQEIAPQDEATESRFNLSPIQKFFFDTVGDDFVRFNQSGPVLRLSRKFPHEDIKKAASSITKAHSMLRARFDRTAAKTWSQRITNDVSGSYRFRSHQIETSYQIASRTEESQASLNVETGPLWSIDVFDVSEDNSQLLFLVAHHLVIDIVSWHIVLGDLESMLSGGQQVPQSLPFQVWSGQQEDQALKDFSSTVYPFKGCPTADLEYWGLSQSLNSNGHVASDCFELEPTHSLLLLGANDALNTEALDIFIASLLESFGRAFTDRTIPPIFNEGHGREPLSANQDLSRTIGWFTTLFPIYVALDPGEETDILSTIRWVRDFRSRVPQSGRPCFAYSMLRSTTDNPLRAHFPMEIAFNYLGKMQQHDRKDALFKPVPDISAAPDVGGNVPRFSIFEISASISRGCVSFTFRFPRDIKHQQKIGTWISECKLSLQQAIDGLVRCRPDAETARFPLLPLAYKADEKLNQKLRRIGISSPAALEDVFLSSPMQQGILLSQIRNPEHYIFRSIFEVLPAIKENPVDVLRLQSAWSAVVARHQALKTFFIESSSEQGLMDQCVLREHNPEISIFKCPDLSILENFQEHRRLNCCDPTPPHALAIAETSSSRVFCMLEMSHAISDGSSMGVLLEDLASAYDGKLSAKESAAQFGEYIEYFYSAERETDLAYWRNYLKDATPCLFPALTDGIKGPNSQQCLEITFHDPASIDGFCKKNAVTVSSLLQLAWAVLLKSYVGSEQVAFGYVTSGRDIPLQGITNAVGCFVRIMICKVDFGDDMSILAGLERVQNDFITAMDHQRSSLADVQHETQQKSLFNTAFTLQRQSVQHTAAEGLRFEVLDAMDPTEYAITLNAEVSNSRIGVSMTYATDTVCPAQATNIAETYQQIVHSIISSDLGQKLGDIEQLGEGGLRRIKGWNMNLPKRIDRCIHEIIAEQVHVRPSAQAVCAWDTDLSFSELDSLSTNLACKLQSLGVGVETPVPICFEKSAYAVVGMLGILKAGGAFVPIDGSHPESRLRMLIAELDARLVLCSHAFKEKLLTLANHAIVVDEHTLRSLPNRVKPPFTGVRPSNLAYMIYTSGTTGVPKGTMIEHGSFCTSVEDHGPPLGISAEARVLQFANYTFDACVMEIISTLMLGGCVCVPSSKQRMNDLSGAIRSMRVNWAVLTPSVASTIQPQDVPGLKTLVTAGEAQTPSLVSTWGKHCRLINAYGPSETSIIATIGIKSDETGRILNSDCATIGTAVGGRTWLLDPKNIDKLAPIGGVGELVVEGRVVSRGYINNKEKTAASFFDHPVWMNCRLLEPMKAHSDRMYRTGDLCRYNSDGSIVYLGRKDTQIKLNGQRIEVGEIEHHVESNLPTNIQSAVDIVSPLNSSRKALCVFFCTTSNMPTSSSDAITANSSDLLLPLGESDRSVAKALESKLASVLPSYMIPTLFVPVRRLPWNASGKLDRNLLKGLIGGISVRGLSPYRLADLSNKRQPTGTAEQALQRAWSAVLGQPLSSIGADDSWYMLGGDSVSSMRLVAAARQEGIIISVADVMKTPKLSDMALTSQFFDGRSSPSRVEAFSLLKFDEPIEQILQECLYSCSVDEQTIQDVYPASPLQQAFITLSEKQPGAYVAQNVFRLAPSIDIPRLKRAWQQVIDDLDVLRTRIVQTGTGTFVQVVLKTQEIEWTSSETVESLSDYTLEIPPHNGGPLAAYAIVKEAVSGHRFFVWTIHHSVYDGWSMPLILDRLEEIYFNGKSQSPTTPFSSFIEYLGKANPEKSREFWKSRLLEVTPYHFPPQLRPDEEPNFLEIRHSCPLRKTTGCNITTPTLIRAAWALLLSAYSHSEDVIFGETLSGRDINLENITHLVGPVLSTVPMRCQIDRNQSIANFLSNVFQNTLSTIDHQHYGLAQIKRIDEYCSAACDFQNLLVIQTGESQGESKLWTPTIVDGSSSTFFTYPLVLECTAGPSAVSMVAHYNANVISSFQMQRMLWQLETILGQLSDAHAAGTKLKDLITFSAEDFKSLKEWNAAEPVLIEDTLNSVFRGQVLRRPKAIAISAHDGEFTYAELSNEASKVCNHLRKLGVGPRTFVPVCLEKSKWMMVAILGVVFAGGAYVPLDPQHPVSRHHEIIKDVQASVILCSNQHQHLYSDLPGTTLFEVGEGTISSLPSLDRRSTTPDSSGPSPKDPLYVIYTSGSTGRPKGVVIEHQSFCSSALAMCQAYRISEHTRAFHFASLVFDASVMETLTPLSCGATVCIPSEAEKLIDVSHAINNSQATWAFLTTSVANIITSPDSVPSLETLVVGGEAMTAEIVAKWTFGKTCLINCYGPTEATVTCGANVDVSKKRDPSNIGLAFSSCRLWIVDPKNPNKLSPIGASGELAIEGPILAREYLNDSEKTKAAFFSRLTWMKQMTGNKTGDQRVYLTGDLVRYSPDGTLIYISRKDNQVKINGQRLEIGEIEAHLVNACHGRDALVVFPKQGICQKRLVALVSSANTKGAVNLGSTVSCEIASGRDSPSLDPILASTRKALSAKLPPYMVPSVWISLKAIPRTLSGKLDRKKVVGWAEQMSKEIYRTAMGIDQRTGTKDPLDGNALILRRILSQVLHLPEESIDITHSFTSLGGDSISAMAMMARCRKEKITLDMPRILGAKSIEELSQSIGVISEAPKTGTAEDYEPFLLSPIQRLYFRLNPDQMEAAHFNQSFTLKLARKIETKAIEEAIQKIVNQHPMLRARFTMISNLWHQKIEKKIDSKFLFQSSRVGRISDIADAISRSQASLNISSGPVFSVELFNVADETQVLFMVAHHLVVDMVSWRIILQDLEEWIQVGSLLSERPLPFSAWCRLQSNRASQSKVSLPVEIAPPDLDFWGMNGKPNIYGDTDFDDFVVSETLSGYALQGNAALNTEPVDLFIAAILHSFSRTFVTRETPTVYNESHGRDPISGSDVDLSRTVGWFTSLCPISVPISDEQDDVINTLKRVKDVRRKMSDNGRDHFASQLLGGRSDIEKEFPVEIVFNYLGKMQQLERNESLLQQLEFDDPKDQKKVSDVGHNATRIALFEISATVTTGQIHFSFVYNRNMQRQKGIRRWLVEFERTFEELAMSLQQLSTPEATLSDFPLLPLESYSRLQKLTQKTLPTSGVSSLADVEDIYPCVPMQEGILLGQAKDRKAYMFCVLFEMKFTRDGRMVPVDAQKLADAWQKVTDRHPALRTIFIDSVCRGGIFDQVVLKKLLCTTKIIQRAQFDLSALLDSGMPTAKPAPPHQLTILSLQDKRVFVKLEMNHAVMDGTSHSILLQDLAAAYENRLPPGSGPLYSNYVRHIRTEASKDGVSYWTQYLQGIQPCLLPILERDENTSRKQGTLLVDFNQYSKLLEICKADKVTLSSMLQGIWARVLALYTNSDDVAFGYVTSGRDVPVEGIQDAVGAFINMLVCRVQFKQGFDMRKVFRKVQSDFINALPRQHTSLAQVQHDLGLSGKSLFNTGVSIQNHSEAEIAAERSGLLFEQIEGYDPSEFALTINIETAPNCEGVLFRYWTDLVSDANAARLGDLMVQVMNETLDLGAAPNVPNARRDVAEDPAVSPQSLVSQLERLVAWSSTQQGNSKDFGSMIRSILDHAVQDAVDKALQSQPTLTVDKHSDLEDQMSEATAVDPIGQKGVQDARITVMSGLRQPRADDAHSELAEIVEQSANFSVHGSVLSHDGERPGWVSQKLLSLWSEVLDLSESSIEPNDSFFKLGGDSIVAMRLVGAAREEGLILNVADVFQNPVFSNMARVCEPSESSVAENICAVDTITGEEKRANVKPQIATSVASPVPTMTSDSTGLSSANESTARFPDIQRQSKDRPLGSGENDWKPDWKPDWSTHLERLSAEVKAPSRNGVLIGRRQSMREDIYRAFSLLKKTNAEKSIDSFLQESIVPKIQVFRGGIADVLPTTDFQSLAITGALLESRWMLNYFYLDGEGDLDLRSLRKSAFRTIQAFDILRTVFVPHGDQFLQVVLRKLQPEFIVQETDKDLDNFTHQLHHRDRLYGPRLGESFVQFRVAKKTGTKRHRIFIRISHAQYDGVCMPMILEALREGYQGLPIPSTPSFSNYVRDAAGRVTDDHYDYWRDLLRGSKMTEIVKHRKPNYNTSDREIITLRNTIYVDVNRFADSNITPASFIKAAWAFVLAKISATSDVVFGHVISGRNSNVPGISSIVGPCLNTVPVRVPFESGWTVLDLCRLIQSQQIDNMPYETLGFREMIKYCTDWPDWTNFSTVIQHQSIKIDEKFELGNNVYKLGAIGSQLDTADMAILSTPKRDGSLELRLSHSSNGAITPELAESVLQMLCQTLFSFSANLHYQLPTPSEMSAMTKWTLDSPIKRTKEDISLGMNAELHGLDREEVLALSDILRSAWQRVLRDEKGRPVVPELHSSFFERGGDVIGLAQVASLLDQEGIKVRVEDLIEHHVMIDQLALIGLSVAEERQGKLHAVAANTTWLPQPPNPPKRGMSMPRLVRSMTFGKKPEKKRVSS</sequence>
<evidence type="ECO:0000256" key="4">
    <source>
        <dbReference type="ARBA" id="ARBA00022737"/>
    </source>
</evidence>
<dbReference type="GO" id="GO:0019748">
    <property type="term" value="P:secondary metabolic process"/>
    <property type="evidence" value="ECO:0007669"/>
    <property type="project" value="UniProtKB-ARBA"/>
</dbReference>
<organism evidence="8 9">
    <name type="scientific">Endocarpon pusillum</name>
    <dbReference type="NCBI Taxonomy" id="364733"/>
    <lineage>
        <taxon>Eukaryota</taxon>
        <taxon>Fungi</taxon>
        <taxon>Dikarya</taxon>
        <taxon>Ascomycota</taxon>
        <taxon>Pezizomycotina</taxon>
        <taxon>Eurotiomycetes</taxon>
        <taxon>Chaetothyriomycetidae</taxon>
        <taxon>Verrucariales</taxon>
        <taxon>Verrucariaceae</taxon>
        <taxon>Endocarpon</taxon>
    </lineage>
</organism>
<dbReference type="SMART" id="SM00823">
    <property type="entry name" value="PKS_PP"/>
    <property type="match status" value="6"/>
</dbReference>
<name>A0A8H7E8A9_9EURO</name>
<dbReference type="Pfam" id="PF00668">
    <property type="entry name" value="Condensation"/>
    <property type="match status" value="10"/>
</dbReference>
<dbReference type="SUPFAM" id="SSF56801">
    <property type="entry name" value="Acetyl-CoA synthetase-like"/>
    <property type="match status" value="5"/>
</dbReference>